<organism evidence="1">
    <name type="scientific">Solanum chacoense</name>
    <name type="common">Chaco potato</name>
    <dbReference type="NCBI Taxonomy" id="4108"/>
    <lineage>
        <taxon>Eukaryota</taxon>
        <taxon>Viridiplantae</taxon>
        <taxon>Streptophyta</taxon>
        <taxon>Embryophyta</taxon>
        <taxon>Tracheophyta</taxon>
        <taxon>Spermatophyta</taxon>
        <taxon>Magnoliopsida</taxon>
        <taxon>eudicotyledons</taxon>
        <taxon>Gunneridae</taxon>
        <taxon>Pentapetalae</taxon>
        <taxon>asterids</taxon>
        <taxon>lamiids</taxon>
        <taxon>Solanales</taxon>
        <taxon>Solanaceae</taxon>
        <taxon>Solanoideae</taxon>
        <taxon>Solaneae</taxon>
        <taxon>Solanum</taxon>
    </lineage>
</organism>
<accession>A0A0V0GKP2</accession>
<proteinExistence type="predicted"/>
<protein>
    <submittedName>
        <fullName evidence="1">Putative ovule protein</fullName>
    </submittedName>
</protein>
<reference evidence="1" key="1">
    <citation type="submission" date="2015-12" db="EMBL/GenBank/DDBJ databases">
        <title>Gene expression during late stages of embryo sac development: a critical building block for successful pollen-pistil interactions.</title>
        <authorList>
            <person name="Liu Y."/>
            <person name="Joly V."/>
            <person name="Sabar M."/>
            <person name="Matton D.P."/>
        </authorList>
    </citation>
    <scope>NUCLEOTIDE SEQUENCE</scope>
</reference>
<sequence length="72" mass="8297">MVDAPRNTSNHFQLLILGSWKMNRLTNNHYYTMQFSWAKCGGIIYLAISSNNFQAAQYLASEVETRTVDHMP</sequence>
<dbReference type="AlphaFoldDB" id="A0A0V0GKP2"/>
<evidence type="ECO:0000313" key="1">
    <source>
        <dbReference type="EMBL" id="JAP08327.1"/>
    </source>
</evidence>
<dbReference type="EMBL" id="GEDG01037103">
    <property type="protein sequence ID" value="JAP08327.1"/>
    <property type="molecule type" value="Transcribed_RNA"/>
</dbReference>
<name>A0A0V0GKP2_SOLCH</name>